<comment type="cofactor">
    <cofactor evidence="1">
        <name>FAD</name>
        <dbReference type="ChEBI" id="CHEBI:57692"/>
    </cofactor>
</comment>
<sequence>MTRQNTDIVIAGGGIAGLSAAAALGAAGFRVMLVSPDVPVTRGGDAAADLRSTAFLQPARALYERIGLWDRVAGQATPLEVLRIVDAHVTPEGGDPQVRDSREFHAGEIAETAGGPFGWNLLNWQVLGGLMDLLEGMDNVTLRFGTSVTGMVRRDAQAIVRLADGSSVTARLVIGADGRDSAVREAAGIGHDLTRYGQKSLAFVATHEVPHGNASTEIYVQGGPFTTVPLPDLEGKPASAIVWMNPGPETVRLAGLPEAEFNAAMRARACDWLGAMELASRRAMFPIIGLKAQALTAQRVALVAEAAHVLPPIGAQGLNTSLNDIVALVAALEGAPDPGAPEVLDRYAAARARDIGLRVQAIDLFNRVTRSGAPGLQALRLAGLRGLYGLAPLRRAVMRAGLAPVTGDPAQAVRRD</sequence>
<evidence type="ECO:0000259" key="8">
    <source>
        <dbReference type="Pfam" id="PF01494"/>
    </source>
</evidence>
<evidence type="ECO:0000256" key="3">
    <source>
        <dbReference type="ARBA" id="ARBA00005349"/>
    </source>
</evidence>
<dbReference type="AlphaFoldDB" id="A0A291M3M6"/>
<comment type="pathway">
    <text evidence="2">Cofactor biosynthesis; ubiquinone biosynthesis.</text>
</comment>
<comment type="similarity">
    <text evidence="3">Belongs to the UbiH/COQ6 family.</text>
</comment>
<dbReference type="PANTHER" id="PTHR43876:SF7">
    <property type="entry name" value="UBIQUINONE BIOSYNTHESIS MONOOXYGENASE COQ6, MITOCHONDRIAL"/>
    <property type="match status" value="1"/>
</dbReference>
<dbReference type="GO" id="GO:0071949">
    <property type="term" value="F:FAD binding"/>
    <property type="evidence" value="ECO:0007669"/>
    <property type="project" value="InterPro"/>
</dbReference>
<keyword evidence="6" id="KW-0560">Oxidoreductase</keyword>
<dbReference type="InterPro" id="IPR036188">
    <property type="entry name" value="FAD/NAD-bd_sf"/>
</dbReference>
<proteinExistence type="inferred from homology"/>
<evidence type="ECO:0000256" key="6">
    <source>
        <dbReference type="ARBA" id="ARBA00023002"/>
    </source>
</evidence>
<feature type="domain" description="FAD-binding" evidence="8">
    <location>
        <begin position="6"/>
        <end position="353"/>
    </location>
</feature>
<accession>A0A291M3M6</accession>
<dbReference type="InterPro" id="IPR002938">
    <property type="entry name" value="FAD-bd"/>
</dbReference>
<dbReference type="PANTHER" id="PTHR43876">
    <property type="entry name" value="UBIQUINONE BIOSYNTHESIS MONOOXYGENASE COQ6, MITOCHONDRIAL"/>
    <property type="match status" value="1"/>
</dbReference>
<keyword evidence="4" id="KW-0285">Flavoprotein</keyword>
<keyword evidence="5" id="KW-0274">FAD</keyword>
<dbReference type="InterPro" id="IPR051205">
    <property type="entry name" value="UbiH/COQ6_monooxygenase"/>
</dbReference>
<evidence type="ECO:0000256" key="2">
    <source>
        <dbReference type="ARBA" id="ARBA00004749"/>
    </source>
</evidence>
<dbReference type="EMBL" id="CP021404">
    <property type="protein sequence ID" value="ATI43315.1"/>
    <property type="molecule type" value="Genomic_DNA"/>
</dbReference>
<dbReference type="NCBIfam" id="TIGR01988">
    <property type="entry name" value="Ubi-OHases"/>
    <property type="match status" value="1"/>
</dbReference>
<dbReference type="PRINTS" id="PR00420">
    <property type="entry name" value="RNGMNOXGNASE"/>
</dbReference>
<dbReference type="Proteomes" id="UP000219050">
    <property type="component" value="Chromosome"/>
</dbReference>
<evidence type="ECO:0000256" key="1">
    <source>
        <dbReference type="ARBA" id="ARBA00001974"/>
    </source>
</evidence>
<dbReference type="GO" id="GO:0004497">
    <property type="term" value="F:monooxygenase activity"/>
    <property type="evidence" value="ECO:0007669"/>
    <property type="project" value="UniProtKB-KW"/>
</dbReference>
<gene>
    <name evidence="9" type="ORF">CBW24_05035</name>
</gene>
<evidence type="ECO:0000256" key="5">
    <source>
        <dbReference type="ARBA" id="ARBA00022827"/>
    </source>
</evidence>
<dbReference type="GO" id="GO:0006744">
    <property type="term" value="P:ubiquinone biosynthetic process"/>
    <property type="evidence" value="ECO:0007669"/>
    <property type="project" value="UniProtKB-UniPathway"/>
</dbReference>
<dbReference type="Pfam" id="PF01494">
    <property type="entry name" value="FAD_binding_3"/>
    <property type="match status" value="1"/>
</dbReference>
<protein>
    <submittedName>
        <fullName evidence="9">2-octaprenyl-6-methoxyphenyl hydroxylase</fullName>
    </submittedName>
</protein>
<evidence type="ECO:0000256" key="7">
    <source>
        <dbReference type="ARBA" id="ARBA00023033"/>
    </source>
</evidence>
<dbReference type="OrthoDB" id="9796623at2"/>
<evidence type="ECO:0000313" key="10">
    <source>
        <dbReference type="Proteomes" id="UP000219050"/>
    </source>
</evidence>
<reference evidence="9 10" key="1">
    <citation type="submission" date="2017-05" db="EMBL/GenBank/DDBJ databases">
        <title>Comparative genomic and metabolic analysis of manganese-oxidizing mechanisms in Celeribater manganoxidans DY25T: its adaption to the environment of polymetallic nodule.</title>
        <authorList>
            <person name="Wang X."/>
        </authorList>
    </citation>
    <scope>NUCLEOTIDE SEQUENCE [LARGE SCALE GENOMIC DNA]</scope>
    <source>
        <strain evidence="9 10">DY25</strain>
    </source>
</reference>
<organism evidence="9 10">
    <name type="scientific">Pacificitalea manganoxidans</name>
    <dbReference type="NCBI Taxonomy" id="1411902"/>
    <lineage>
        <taxon>Bacteria</taxon>
        <taxon>Pseudomonadati</taxon>
        <taxon>Pseudomonadota</taxon>
        <taxon>Alphaproteobacteria</taxon>
        <taxon>Rhodobacterales</taxon>
        <taxon>Paracoccaceae</taxon>
        <taxon>Pacificitalea</taxon>
    </lineage>
</organism>
<evidence type="ECO:0000256" key="4">
    <source>
        <dbReference type="ARBA" id="ARBA00022630"/>
    </source>
</evidence>
<dbReference type="Gene3D" id="3.50.50.60">
    <property type="entry name" value="FAD/NAD(P)-binding domain"/>
    <property type="match status" value="2"/>
</dbReference>
<dbReference type="SUPFAM" id="SSF51905">
    <property type="entry name" value="FAD/NAD(P)-binding domain"/>
    <property type="match status" value="1"/>
</dbReference>
<dbReference type="GO" id="GO:0016705">
    <property type="term" value="F:oxidoreductase activity, acting on paired donors, with incorporation or reduction of molecular oxygen"/>
    <property type="evidence" value="ECO:0007669"/>
    <property type="project" value="InterPro"/>
</dbReference>
<dbReference type="UniPathway" id="UPA00232"/>
<keyword evidence="7" id="KW-0503">Monooxygenase</keyword>
<name>A0A291M3M6_9RHOB</name>
<dbReference type="KEGG" id="cmag:CBW24_05035"/>
<evidence type="ECO:0000313" key="9">
    <source>
        <dbReference type="EMBL" id="ATI43315.1"/>
    </source>
</evidence>
<dbReference type="RefSeq" id="WP_097374130.1">
    <property type="nucleotide sequence ID" value="NZ_CP021404.1"/>
</dbReference>
<keyword evidence="10" id="KW-1185">Reference proteome</keyword>
<dbReference type="InterPro" id="IPR010971">
    <property type="entry name" value="UbiH/COQ6"/>
</dbReference>